<evidence type="ECO:0000313" key="3">
    <source>
        <dbReference type="Proteomes" id="UP000006727"/>
    </source>
</evidence>
<dbReference type="Proteomes" id="UP000006727">
    <property type="component" value="Chromosome 16"/>
</dbReference>
<dbReference type="InParanoid" id="A0A2K1J815"/>
<organism evidence="1">
    <name type="scientific">Physcomitrium patens</name>
    <name type="common">Spreading-leaved earth moss</name>
    <name type="synonym">Physcomitrella patens</name>
    <dbReference type="NCBI Taxonomy" id="3218"/>
    <lineage>
        <taxon>Eukaryota</taxon>
        <taxon>Viridiplantae</taxon>
        <taxon>Streptophyta</taxon>
        <taxon>Embryophyta</taxon>
        <taxon>Bryophyta</taxon>
        <taxon>Bryophytina</taxon>
        <taxon>Bryopsida</taxon>
        <taxon>Funariidae</taxon>
        <taxon>Funariales</taxon>
        <taxon>Funariaceae</taxon>
        <taxon>Physcomitrium</taxon>
    </lineage>
</organism>
<evidence type="ECO:0000313" key="1">
    <source>
        <dbReference type="EMBL" id="PNR37659.1"/>
    </source>
</evidence>
<dbReference type="AlphaFoldDB" id="A0A2K1J815"/>
<name>A0A2K1J815_PHYPA</name>
<dbReference type="EnsemblPlants" id="Pp3c16_10480V3.1">
    <property type="protein sequence ID" value="PAC:32984166.CDS.1"/>
    <property type="gene ID" value="Pp3c16_10480"/>
</dbReference>
<dbReference type="Gramene" id="Pp3c16_10480V3.1">
    <property type="protein sequence ID" value="PAC:32984166.CDS.1"/>
    <property type="gene ID" value="Pp3c16_10480"/>
</dbReference>
<accession>A0A2K1J815</accession>
<protein>
    <submittedName>
        <fullName evidence="1 2">Uncharacterized protein</fullName>
    </submittedName>
</protein>
<dbReference type="PaxDb" id="3218-PP1S106_147V6.1"/>
<dbReference type="EMBL" id="ABEU02000016">
    <property type="protein sequence ID" value="PNR37659.1"/>
    <property type="molecule type" value="Genomic_DNA"/>
</dbReference>
<evidence type="ECO:0000313" key="2">
    <source>
        <dbReference type="EnsemblPlants" id="PAC:32984166.CDS.1"/>
    </source>
</evidence>
<reference evidence="1 3" key="1">
    <citation type="journal article" date="2008" name="Science">
        <title>The Physcomitrella genome reveals evolutionary insights into the conquest of land by plants.</title>
        <authorList>
            <person name="Rensing S."/>
            <person name="Lang D."/>
            <person name="Zimmer A."/>
            <person name="Terry A."/>
            <person name="Salamov A."/>
            <person name="Shapiro H."/>
            <person name="Nishiyama T."/>
            <person name="Perroud P.-F."/>
            <person name="Lindquist E."/>
            <person name="Kamisugi Y."/>
            <person name="Tanahashi T."/>
            <person name="Sakakibara K."/>
            <person name="Fujita T."/>
            <person name="Oishi K."/>
            <person name="Shin-I T."/>
            <person name="Kuroki Y."/>
            <person name="Toyoda A."/>
            <person name="Suzuki Y."/>
            <person name="Hashimoto A."/>
            <person name="Yamaguchi K."/>
            <person name="Sugano A."/>
            <person name="Kohara Y."/>
            <person name="Fujiyama A."/>
            <person name="Anterola A."/>
            <person name="Aoki S."/>
            <person name="Ashton N."/>
            <person name="Barbazuk W.B."/>
            <person name="Barker E."/>
            <person name="Bennetzen J."/>
            <person name="Bezanilla M."/>
            <person name="Blankenship R."/>
            <person name="Cho S.H."/>
            <person name="Dutcher S."/>
            <person name="Estelle M."/>
            <person name="Fawcett J.A."/>
            <person name="Gundlach H."/>
            <person name="Hanada K."/>
            <person name="Heyl A."/>
            <person name="Hicks K.A."/>
            <person name="Hugh J."/>
            <person name="Lohr M."/>
            <person name="Mayer K."/>
            <person name="Melkozernov A."/>
            <person name="Murata T."/>
            <person name="Nelson D."/>
            <person name="Pils B."/>
            <person name="Prigge M."/>
            <person name="Reiss B."/>
            <person name="Renner T."/>
            <person name="Rombauts S."/>
            <person name="Rushton P."/>
            <person name="Sanderfoot A."/>
            <person name="Schween G."/>
            <person name="Shiu S.-H."/>
            <person name="Stueber K."/>
            <person name="Theodoulou F.L."/>
            <person name="Tu H."/>
            <person name="Van de Peer Y."/>
            <person name="Verrier P.J."/>
            <person name="Waters E."/>
            <person name="Wood A."/>
            <person name="Yang L."/>
            <person name="Cove D."/>
            <person name="Cuming A."/>
            <person name="Hasebe M."/>
            <person name="Lucas S."/>
            <person name="Mishler D.B."/>
            <person name="Reski R."/>
            <person name="Grigoriev I."/>
            <person name="Quatrano R.S."/>
            <person name="Boore J.L."/>
        </authorList>
    </citation>
    <scope>NUCLEOTIDE SEQUENCE [LARGE SCALE GENOMIC DNA]</scope>
    <source>
        <strain evidence="2 3">cv. Gransden 2004</strain>
    </source>
</reference>
<sequence>MLSEALEAIATLSGCGGTDFSSSFTGRGGAAYFLGAFDEAPTSPMATSASCVSAFTVSLSLHRISIYH</sequence>
<proteinExistence type="predicted"/>
<reference evidence="1 3" key="2">
    <citation type="journal article" date="2018" name="Plant J.">
        <title>The Physcomitrella patens chromosome-scale assembly reveals moss genome structure and evolution.</title>
        <authorList>
            <person name="Lang D."/>
            <person name="Ullrich K.K."/>
            <person name="Murat F."/>
            <person name="Fuchs J."/>
            <person name="Jenkins J."/>
            <person name="Haas F.B."/>
            <person name="Piednoel M."/>
            <person name="Gundlach H."/>
            <person name="Van Bel M."/>
            <person name="Meyberg R."/>
            <person name="Vives C."/>
            <person name="Morata J."/>
            <person name="Symeonidi A."/>
            <person name="Hiss M."/>
            <person name="Muchero W."/>
            <person name="Kamisugi Y."/>
            <person name="Saleh O."/>
            <person name="Blanc G."/>
            <person name="Decker E.L."/>
            <person name="van Gessel N."/>
            <person name="Grimwood J."/>
            <person name="Hayes R.D."/>
            <person name="Graham S.W."/>
            <person name="Gunter L.E."/>
            <person name="McDaniel S.F."/>
            <person name="Hoernstein S.N.W."/>
            <person name="Larsson A."/>
            <person name="Li F.W."/>
            <person name="Perroud P.F."/>
            <person name="Phillips J."/>
            <person name="Ranjan P."/>
            <person name="Rokshar D.S."/>
            <person name="Rothfels C.J."/>
            <person name="Schneider L."/>
            <person name="Shu S."/>
            <person name="Stevenson D.W."/>
            <person name="Thummler F."/>
            <person name="Tillich M."/>
            <person name="Villarreal Aguilar J.C."/>
            <person name="Widiez T."/>
            <person name="Wong G.K."/>
            <person name="Wymore A."/>
            <person name="Zhang Y."/>
            <person name="Zimmer A.D."/>
            <person name="Quatrano R.S."/>
            <person name="Mayer K.F.X."/>
            <person name="Goodstein D."/>
            <person name="Casacuberta J.M."/>
            <person name="Vandepoele K."/>
            <person name="Reski R."/>
            <person name="Cuming A.C."/>
            <person name="Tuskan G.A."/>
            <person name="Maumus F."/>
            <person name="Salse J."/>
            <person name="Schmutz J."/>
            <person name="Rensing S.A."/>
        </authorList>
    </citation>
    <scope>NUCLEOTIDE SEQUENCE [LARGE SCALE GENOMIC DNA]</scope>
    <source>
        <strain evidence="2 3">cv. Gransden 2004</strain>
    </source>
</reference>
<gene>
    <name evidence="1" type="ORF">PHYPA_020768</name>
</gene>
<reference evidence="2" key="3">
    <citation type="submission" date="2020-12" db="UniProtKB">
        <authorList>
            <consortium name="EnsemblPlants"/>
        </authorList>
    </citation>
    <scope>IDENTIFICATION</scope>
</reference>
<keyword evidence="3" id="KW-1185">Reference proteome</keyword>